<dbReference type="InterPro" id="IPR036097">
    <property type="entry name" value="HisK_dim/P_sf"/>
</dbReference>
<dbReference type="SUPFAM" id="SSF55785">
    <property type="entry name" value="PYP-like sensor domain (PAS domain)"/>
    <property type="match status" value="1"/>
</dbReference>
<gene>
    <name evidence="3" type="ORF">BDD43_5493</name>
</gene>
<dbReference type="SUPFAM" id="SSF47384">
    <property type="entry name" value="Homodimeric domain of signal transducing histidine kinase"/>
    <property type="match status" value="1"/>
</dbReference>
<dbReference type="RefSeq" id="WP_121201297.1">
    <property type="nucleotide sequence ID" value="NZ_RBKU01000001.1"/>
</dbReference>
<sequence length="204" mass="23259">MQHIKEIVKLLEHSQHYYTIAIGMDSVYFYVSPNYDRNFRLLNDTLLGKPFHITLHPDDVKMCGDTGAKCFETPYKLQTAILRKHDGYGGFISTQWEFKALFDDNNAPAGVFCIGHNITKYVDTQKQLLSAETEIVQKNDQLDQISFMQSHVIRKPLANILGLVQVLDGMDVEPELHNIKMMIIDSSTELDNVVRGIIEKAKSI</sequence>
<proteinExistence type="predicted"/>
<protein>
    <recommendedName>
        <fullName evidence="2">histidine kinase</fullName>
        <ecNumber evidence="2">2.7.13.3</ecNumber>
    </recommendedName>
</protein>
<evidence type="ECO:0000256" key="1">
    <source>
        <dbReference type="ARBA" id="ARBA00000085"/>
    </source>
</evidence>
<dbReference type="AlphaFoldDB" id="A0A495JAZ2"/>
<dbReference type="InterPro" id="IPR003661">
    <property type="entry name" value="HisK_dim/P_dom"/>
</dbReference>
<dbReference type="EC" id="2.7.13.3" evidence="2"/>
<comment type="caution">
    <text evidence="3">The sequence shown here is derived from an EMBL/GenBank/DDBJ whole genome shotgun (WGS) entry which is preliminary data.</text>
</comment>
<dbReference type="Proteomes" id="UP000268007">
    <property type="component" value="Unassembled WGS sequence"/>
</dbReference>
<evidence type="ECO:0000313" key="3">
    <source>
        <dbReference type="EMBL" id="RKR85229.1"/>
    </source>
</evidence>
<name>A0A495JAZ2_9SPHI</name>
<organism evidence="3 4">
    <name type="scientific">Mucilaginibacter gracilis</name>
    <dbReference type="NCBI Taxonomy" id="423350"/>
    <lineage>
        <taxon>Bacteria</taxon>
        <taxon>Pseudomonadati</taxon>
        <taxon>Bacteroidota</taxon>
        <taxon>Sphingobacteriia</taxon>
        <taxon>Sphingobacteriales</taxon>
        <taxon>Sphingobacteriaceae</taxon>
        <taxon>Mucilaginibacter</taxon>
    </lineage>
</organism>
<dbReference type="GO" id="GO:0000155">
    <property type="term" value="F:phosphorelay sensor kinase activity"/>
    <property type="evidence" value="ECO:0007669"/>
    <property type="project" value="InterPro"/>
</dbReference>
<evidence type="ECO:0000256" key="2">
    <source>
        <dbReference type="ARBA" id="ARBA00012438"/>
    </source>
</evidence>
<dbReference type="Gene3D" id="3.30.450.20">
    <property type="entry name" value="PAS domain"/>
    <property type="match status" value="1"/>
</dbReference>
<keyword evidence="4" id="KW-1185">Reference proteome</keyword>
<comment type="catalytic activity">
    <reaction evidence="1">
        <text>ATP + protein L-histidine = ADP + protein N-phospho-L-histidine.</text>
        <dbReference type="EC" id="2.7.13.3"/>
    </reaction>
</comment>
<evidence type="ECO:0000313" key="4">
    <source>
        <dbReference type="Proteomes" id="UP000268007"/>
    </source>
</evidence>
<dbReference type="InterPro" id="IPR035965">
    <property type="entry name" value="PAS-like_dom_sf"/>
</dbReference>
<dbReference type="EMBL" id="RBKU01000001">
    <property type="protein sequence ID" value="RKR85229.1"/>
    <property type="molecule type" value="Genomic_DNA"/>
</dbReference>
<reference evidence="3 4" key="1">
    <citation type="submission" date="2018-10" db="EMBL/GenBank/DDBJ databases">
        <title>Genomic Encyclopedia of Archaeal and Bacterial Type Strains, Phase II (KMG-II): from individual species to whole genera.</title>
        <authorList>
            <person name="Goeker M."/>
        </authorList>
    </citation>
    <scope>NUCLEOTIDE SEQUENCE [LARGE SCALE GENOMIC DNA]</scope>
    <source>
        <strain evidence="3 4">DSM 18602</strain>
    </source>
</reference>
<dbReference type="OrthoDB" id="9124519at2"/>
<accession>A0A495JAZ2</accession>
<dbReference type="Gene3D" id="1.10.287.130">
    <property type="match status" value="1"/>
</dbReference>
<dbReference type="CDD" id="cd00082">
    <property type="entry name" value="HisKA"/>
    <property type="match status" value="1"/>
</dbReference>